<comment type="caution">
    <text evidence="1">The sequence shown here is derived from an EMBL/GenBank/DDBJ whole genome shotgun (WGS) entry which is preliminary data.</text>
</comment>
<dbReference type="AlphaFoldDB" id="A0A2H0KK74"/>
<dbReference type="Proteomes" id="UP000229497">
    <property type="component" value="Unassembled WGS sequence"/>
</dbReference>
<dbReference type="SUPFAM" id="SSF103084">
    <property type="entry name" value="Holliday junction resolvase RusA"/>
    <property type="match status" value="1"/>
</dbReference>
<dbReference type="InterPro" id="IPR008822">
    <property type="entry name" value="Endonuclease_RusA-like"/>
</dbReference>
<evidence type="ECO:0000313" key="2">
    <source>
        <dbReference type="Proteomes" id="UP000229497"/>
    </source>
</evidence>
<evidence type="ECO:0000313" key="1">
    <source>
        <dbReference type="EMBL" id="PIQ71660.1"/>
    </source>
</evidence>
<organism evidence="1 2">
    <name type="scientific">Candidatus Roizmanbacteria bacterium CG11_big_fil_rev_8_21_14_0_20_37_16</name>
    <dbReference type="NCBI Taxonomy" id="1974857"/>
    <lineage>
        <taxon>Bacteria</taxon>
        <taxon>Candidatus Roizmaniibacteriota</taxon>
    </lineage>
</organism>
<gene>
    <name evidence="1" type="ORF">COV87_02090</name>
</gene>
<dbReference type="GO" id="GO:0006281">
    <property type="term" value="P:DNA repair"/>
    <property type="evidence" value="ECO:0007669"/>
    <property type="project" value="InterPro"/>
</dbReference>
<protein>
    <submittedName>
        <fullName evidence="1">Uncharacterized protein</fullName>
    </submittedName>
</protein>
<accession>A0A2H0KK74</accession>
<proteinExistence type="predicted"/>
<sequence>MTNLKLPVIDIDFQTGVPEIIPSAQTANKTDGEVLKKFKISFGEKLTKDLQGKSDFPTEHDVFVFIAQYFTCEKDYKCRDIDNIGKTILDISKNKLYKDDSQVKVYLVTKEIENRVKQNFAYMAVKIIKSHGNIDILKVAGIDRSITYYQKLKQQGLV</sequence>
<dbReference type="Gene3D" id="3.30.1330.70">
    <property type="entry name" value="Holliday junction resolvase RusA"/>
    <property type="match status" value="1"/>
</dbReference>
<dbReference type="Pfam" id="PF05866">
    <property type="entry name" value="RusA"/>
    <property type="match status" value="1"/>
</dbReference>
<dbReference type="GO" id="GO:0006310">
    <property type="term" value="P:DNA recombination"/>
    <property type="evidence" value="ECO:0007669"/>
    <property type="project" value="InterPro"/>
</dbReference>
<dbReference type="GO" id="GO:0000287">
    <property type="term" value="F:magnesium ion binding"/>
    <property type="evidence" value="ECO:0007669"/>
    <property type="project" value="InterPro"/>
</dbReference>
<dbReference type="InterPro" id="IPR036614">
    <property type="entry name" value="RusA-like_sf"/>
</dbReference>
<reference evidence="1 2" key="1">
    <citation type="submission" date="2017-09" db="EMBL/GenBank/DDBJ databases">
        <title>Depth-based differentiation of microbial function through sediment-hosted aquifers and enrichment of novel symbionts in the deep terrestrial subsurface.</title>
        <authorList>
            <person name="Probst A.J."/>
            <person name="Ladd B."/>
            <person name="Jarett J.K."/>
            <person name="Geller-Mcgrath D.E."/>
            <person name="Sieber C.M."/>
            <person name="Emerson J.B."/>
            <person name="Anantharaman K."/>
            <person name="Thomas B.C."/>
            <person name="Malmstrom R."/>
            <person name="Stieglmeier M."/>
            <person name="Klingl A."/>
            <person name="Woyke T."/>
            <person name="Ryan C.M."/>
            <person name="Banfield J.F."/>
        </authorList>
    </citation>
    <scope>NUCLEOTIDE SEQUENCE [LARGE SCALE GENOMIC DNA]</scope>
    <source>
        <strain evidence="1">CG11_big_fil_rev_8_21_14_0_20_37_16</strain>
    </source>
</reference>
<dbReference type="EMBL" id="PCVK01000059">
    <property type="protein sequence ID" value="PIQ71660.1"/>
    <property type="molecule type" value="Genomic_DNA"/>
</dbReference>
<name>A0A2H0KK74_9BACT</name>